<dbReference type="SMART" id="SM00062">
    <property type="entry name" value="PBPb"/>
    <property type="match status" value="1"/>
</dbReference>
<dbReference type="Gene3D" id="3.40.190.10">
    <property type="entry name" value="Periplasmic binding protein-like II"/>
    <property type="match status" value="2"/>
</dbReference>
<dbReference type="Pfam" id="PF00497">
    <property type="entry name" value="SBP_bac_3"/>
    <property type="match status" value="1"/>
</dbReference>
<evidence type="ECO:0000259" key="3">
    <source>
        <dbReference type="SMART" id="SM00062"/>
    </source>
</evidence>
<accession>A0A410PVT7</accession>
<feature type="domain" description="Ionotropic glutamate receptor C-terminal" evidence="4">
    <location>
        <begin position="36"/>
        <end position="257"/>
    </location>
</feature>
<keyword evidence="6" id="KW-1185">Reference proteome</keyword>
<dbReference type="Proteomes" id="UP000287601">
    <property type="component" value="Chromosome"/>
</dbReference>
<feature type="chain" id="PRO_5039012660" evidence="2">
    <location>
        <begin position="20"/>
        <end position="275"/>
    </location>
</feature>
<dbReference type="EMBL" id="CP035281">
    <property type="protein sequence ID" value="QAT43010.1"/>
    <property type="molecule type" value="Genomic_DNA"/>
</dbReference>
<proteinExistence type="predicted"/>
<organism evidence="5 6">
    <name type="scientific">Aminipila luticellarii</name>
    <dbReference type="NCBI Taxonomy" id="2507160"/>
    <lineage>
        <taxon>Bacteria</taxon>
        <taxon>Bacillati</taxon>
        <taxon>Bacillota</taxon>
        <taxon>Clostridia</taxon>
        <taxon>Peptostreptococcales</taxon>
        <taxon>Anaerovoracaceae</taxon>
        <taxon>Aminipila</taxon>
    </lineage>
</organism>
<dbReference type="InterPro" id="IPR001320">
    <property type="entry name" value="Iontro_rcpt_C"/>
</dbReference>
<protein>
    <submittedName>
        <fullName evidence="5">Transporter substrate-binding domain-containing protein</fullName>
    </submittedName>
</protein>
<dbReference type="RefSeq" id="WP_128745659.1">
    <property type="nucleotide sequence ID" value="NZ_CP035281.1"/>
</dbReference>
<name>A0A410PVT7_9FIRM</name>
<dbReference type="SUPFAM" id="SSF53850">
    <property type="entry name" value="Periplasmic binding protein-like II"/>
    <property type="match status" value="1"/>
</dbReference>
<dbReference type="OrthoDB" id="9774451at2"/>
<dbReference type="SMART" id="SM00079">
    <property type="entry name" value="PBPe"/>
    <property type="match status" value="1"/>
</dbReference>
<evidence type="ECO:0000313" key="5">
    <source>
        <dbReference type="EMBL" id="QAT43010.1"/>
    </source>
</evidence>
<dbReference type="InterPro" id="IPR001638">
    <property type="entry name" value="Solute-binding_3/MltF_N"/>
</dbReference>
<keyword evidence="1 2" id="KW-0732">Signal</keyword>
<dbReference type="AlphaFoldDB" id="A0A410PVT7"/>
<sequence length="275" mass="30421">MKKFLSVAVLLLLTVTVLAGCGSKNDEEQVKTNPKPLVVSMDLAHPPFEMKDEKENPTGVSVDFIKAFGEYVGREVKIQPVSEDQLIPSLQQEKADLVMSSLFVTEDGKQLVDFSEPYAQIELAVLVKKNEGFSSAESLNQKEKKVAVIAGSAGELYAGKNLSDAEITVLADENACVSQVLQGKADAFISDQLMIYSDWKNYADQTDLLSVGNQEVGKWAIAVQKGDTALLAQVNEFIETYRINGGFNKLTSKYLVEEKEDFDRFGLNWIFNMDE</sequence>
<evidence type="ECO:0000256" key="1">
    <source>
        <dbReference type="ARBA" id="ARBA00022729"/>
    </source>
</evidence>
<dbReference type="PANTHER" id="PTHR35936:SF17">
    <property type="entry name" value="ARGININE-BINDING EXTRACELLULAR PROTEIN ARTP"/>
    <property type="match status" value="1"/>
</dbReference>
<feature type="signal peptide" evidence="2">
    <location>
        <begin position="1"/>
        <end position="19"/>
    </location>
</feature>
<dbReference type="GO" id="GO:0016020">
    <property type="term" value="C:membrane"/>
    <property type="evidence" value="ECO:0007669"/>
    <property type="project" value="InterPro"/>
</dbReference>
<dbReference type="GO" id="GO:0015276">
    <property type="term" value="F:ligand-gated monoatomic ion channel activity"/>
    <property type="evidence" value="ECO:0007669"/>
    <property type="project" value="InterPro"/>
</dbReference>
<evidence type="ECO:0000256" key="2">
    <source>
        <dbReference type="SAM" id="SignalP"/>
    </source>
</evidence>
<evidence type="ECO:0000313" key="6">
    <source>
        <dbReference type="Proteomes" id="UP000287601"/>
    </source>
</evidence>
<feature type="domain" description="Solute-binding protein family 3/N-terminal" evidence="3">
    <location>
        <begin position="36"/>
        <end position="258"/>
    </location>
</feature>
<dbReference type="PANTHER" id="PTHR35936">
    <property type="entry name" value="MEMBRANE-BOUND LYTIC MUREIN TRANSGLYCOSYLASE F"/>
    <property type="match status" value="1"/>
</dbReference>
<reference evidence="5 6" key="1">
    <citation type="submission" date="2019-01" db="EMBL/GenBank/DDBJ databases">
        <title>Draft genomes of a novel of Aminipila strains.</title>
        <authorList>
            <person name="Ma S."/>
        </authorList>
    </citation>
    <scope>NUCLEOTIDE SEQUENCE [LARGE SCALE GENOMIC DNA]</scope>
    <source>
        <strain evidence="6">JN-39</strain>
    </source>
</reference>
<dbReference type="KEGG" id="amij:EQM06_07055"/>
<dbReference type="PROSITE" id="PS51257">
    <property type="entry name" value="PROKAR_LIPOPROTEIN"/>
    <property type="match status" value="1"/>
</dbReference>
<evidence type="ECO:0000259" key="4">
    <source>
        <dbReference type="SMART" id="SM00079"/>
    </source>
</evidence>
<gene>
    <name evidence="5" type="ORF">EQM06_07055</name>
</gene>